<accession>A0ABR2Y141</accession>
<keyword evidence="5" id="KW-0560">Oxidoreductase</keyword>
<dbReference type="InterPro" id="IPR051104">
    <property type="entry name" value="FAD_monoxygenase"/>
</dbReference>
<dbReference type="PANTHER" id="PTHR46720">
    <property type="entry name" value="HYDROXYLASE, PUTATIVE (AFU_ORTHOLOGUE AFUA_3G01460)-RELATED"/>
    <property type="match status" value="1"/>
</dbReference>
<comment type="similarity">
    <text evidence="2">Belongs to the paxM FAD-dependent monooxygenase family.</text>
</comment>
<comment type="pathway">
    <text evidence="1">Secondary metabolite biosynthesis.</text>
</comment>
<proteinExistence type="inferred from homology"/>
<organism evidence="7 8">
    <name type="scientific">Seiridium cardinale</name>
    <dbReference type="NCBI Taxonomy" id="138064"/>
    <lineage>
        <taxon>Eukaryota</taxon>
        <taxon>Fungi</taxon>
        <taxon>Dikarya</taxon>
        <taxon>Ascomycota</taxon>
        <taxon>Pezizomycotina</taxon>
        <taxon>Sordariomycetes</taxon>
        <taxon>Xylariomycetidae</taxon>
        <taxon>Amphisphaeriales</taxon>
        <taxon>Sporocadaceae</taxon>
        <taxon>Seiridium</taxon>
    </lineage>
</organism>
<keyword evidence="8" id="KW-1185">Reference proteome</keyword>
<evidence type="ECO:0000313" key="7">
    <source>
        <dbReference type="EMBL" id="KAK9779604.1"/>
    </source>
</evidence>
<dbReference type="Pfam" id="PF01494">
    <property type="entry name" value="FAD_binding_3"/>
    <property type="match status" value="1"/>
</dbReference>
<dbReference type="InterPro" id="IPR036188">
    <property type="entry name" value="FAD/NAD-bd_sf"/>
</dbReference>
<comment type="caution">
    <text evidence="7">The sequence shown here is derived from an EMBL/GenBank/DDBJ whole genome shotgun (WGS) entry which is preliminary data.</text>
</comment>
<sequence length="606" mass="66996">MDPLSAVSVTAAIVQFSAFGSVLLRARTTSTNSLRLLEDAETKLDRSWPDSVAPASLSRLCHECRDIKGDTFEIVLEKLRVGGTSKLKLSGKTNEISVFKLAVQGFRVTLRKFLVHGEIDELKSRLNEVKQQVTMAILSLLMNESGRHGVDIQDFAQQQPCIATTLASVDETTKQFSANVRDLIFVPNGTRHEPTYMDGECSHRILRDLFFKPMEHREANIPQRYVQTFEWIFREPRYPEEDCPLWSSFPKRLEGESKEIYWITGKPGVGKSTLMQFICHDPMLTQFLKRDGKTPKILRRPLTDHNIRGSNAEARLGVSSLPSTLVSVSSLFWKGENDSALWMVKGGVLRGSGPESVIFACDVGAEGSHTETQRVVRRVSLWGELLVSLPHTALHANSKLASTRHTSESPETTMQDGKTMTFDAVIGADDIFSTVRKSIVGENEWAASSSGFWDCRTVVSLSRAKAAIGEPYLKSIDSIAGSCIISGIEKDSPPNRTRALPGQFLEEKLLTWNDGLIAEKMIYLLLDQPRPEGYSSWKHKSTFTYARGRVCTAGGAAHAMMSWQGAGGGQAFGDAMMLGALLREVSSKNDINAAFRAFDALAESNP</sequence>
<evidence type="ECO:0000256" key="4">
    <source>
        <dbReference type="ARBA" id="ARBA00022827"/>
    </source>
</evidence>
<keyword evidence="3" id="KW-0285">Flavoprotein</keyword>
<protein>
    <submittedName>
        <fullName evidence="7">FAD-binding domain-containing protein</fullName>
    </submittedName>
</protein>
<dbReference type="PANTHER" id="PTHR46720:SF3">
    <property type="entry name" value="FAD-BINDING DOMAIN-CONTAINING PROTEIN-RELATED"/>
    <property type="match status" value="1"/>
</dbReference>
<name>A0ABR2Y141_9PEZI</name>
<evidence type="ECO:0000256" key="2">
    <source>
        <dbReference type="ARBA" id="ARBA00007992"/>
    </source>
</evidence>
<dbReference type="Gene3D" id="3.50.50.60">
    <property type="entry name" value="FAD/NAD(P)-binding domain"/>
    <property type="match status" value="1"/>
</dbReference>
<keyword evidence="4" id="KW-0274">FAD</keyword>
<evidence type="ECO:0000259" key="6">
    <source>
        <dbReference type="Pfam" id="PF01494"/>
    </source>
</evidence>
<reference evidence="7 8" key="1">
    <citation type="submission" date="2024-02" db="EMBL/GenBank/DDBJ databases">
        <title>First draft genome assembly of two strains of Seiridium cardinale.</title>
        <authorList>
            <person name="Emiliani G."/>
            <person name="Scali E."/>
        </authorList>
    </citation>
    <scope>NUCLEOTIDE SEQUENCE [LARGE SCALE GENOMIC DNA]</scope>
    <source>
        <strain evidence="7 8">BM-138-000479</strain>
    </source>
</reference>
<evidence type="ECO:0000313" key="8">
    <source>
        <dbReference type="Proteomes" id="UP001465668"/>
    </source>
</evidence>
<dbReference type="EMBL" id="JARVKM010000010">
    <property type="protein sequence ID" value="KAK9779604.1"/>
    <property type="molecule type" value="Genomic_DNA"/>
</dbReference>
<evidence type="ECO:0000256" key="5">
    <source>
        <dbReference type="ARBA" id="ARBA00023002"/>
    </source>
</evidence>
<dbReference type="InterPro" id="IPR002938">
    <property type="entry name" value="FAD-bd"/>
</dbReference>
<evidence type="ECO:0000256" key="3">
    <source>
        <dbReference type="ARBA" id="ARBA00022630"/>
    </source>
</evidence>
<feature type="domain" description="FAD-binding" evidence="6">
    <location>
        <begin position="531"/>
        <end position="585"/>
    </location>
</feature>
<evidence type="ECO:0000256" key="1">
    <source>
        <dbReference type="ARBA" id="ARBA00005179"/>
    </source>
</evidence>
<gene>
    <name evidence="7" type="ORF">SCAR479_03670</name>
</gene>
<dbReference type="Proteomes" id="UP001465668">
    <property type="component" value="Unassembled WGS sequence"/>
</dbReference>
<dbReference type="SUPFAM" id="SSF51905">
    <property type="entry name" value="FAD/NAD(P)-binding domain"/>
    <property type="match status" value="1"/>
</dbReference>